<keyword evidence="3" id="KW-1185">Reference proteome</keyword>
<reference evidence="3" key="1">
    <citation type="submission" date="2023-07" db="EMBL/GenBank/DDBJ databases">
        <title>Draft genome sequence of Agarivorans aestuarii strain ZMCS4, a CAZymes producing bacteria isolated from the marine brown algae Clodostephus spongiosus.</title>
        <authorList>
            <person name="Lorente B."/>
            <person name="Cabral C."/>
            <person name="Frias J."/>
            <person name="Faria J."/>
            <person name="Toubarro D."/>
        </authorList>
    </citation>
    <scope>NUCLEOTIDE SEQUENCE [LARGE SCALE GENOMIC DNA]</scope>
    <source>
        <strain evidence="3">ZMCS4</strain>
    </source>
</reference>
<dbReference type="SUPFAM" id="SSF53850">
    <property type="entry name" value="Periplasmic binding protein-like II"/>
    <property type="match status" value="1"/>
</dbReference>
<keyword evidence="1" id="KW-0732">Signal</keyword>
<dbReference type="EMBL" id="JAYDYW010000006">
    <property type="protein sequence ID" value="MEE1673667.1"/>
    <property type="molecule type" value="Genomic_DNA"/>
</dbReference>
<organism evidence="2 3">
    <name type="scientific">Agarivorans aestuarii</name>
    <dbReference type="NCBI Taxonomy" id="1563703"/>
    <lineage>
        <taxon>Bacteria</taxon>
        <taxon>Pseudomonadati</taxon>
        <taxon>Pseudomonadota</taxon>
        <taxon>Gammaproteobacteria</taxon>
        <taxon>Alteromonadales</taxon>
        <taxon>Alteromonadaceae</taxon>
        <taxon>Agarivorans</taxon>
    </lineage>
</organism>
<reference evidence="2 3" key="2">
    <citation type="submission" date="2023-12" db="EMBL/GenBank/DDBJ databases">
        <authorList>
            <consortium name="Cladostephus spongiosus"/>
            <person name="Lorente B."/>
            <person name="Cabral C."/>
            <person name="Frias J."/>
            <person name="Faria J."/>
            <person name="Toubarro D."/>
        </authorList>
    </citation>
    <scope>NUCLEOTIDE SEQUENCE [LARGE SCALE GENOMIC DNA]</scope>
    <source>
        <strain evidence="2 3">ZMCS4</strain>
    </source>
</reference>
<evidence type="ECO:0000313" key="2">
    <source>
        <dbReference type="EMBL" id="MEE1673667.1"/>
    </source>
</evidence>
<protein>
    <recommendedName>
        <fullName evidence="4">Solute-binding protein family 3/N-terminal domain-containing protein</fullName>
    </recommendedName>
</protein>
<evidence type="ECO:0000313" key="3">
    <source>
        <dbReference type="Proteomes" id="UP001310248"/>
    </source>
</evidence>
<proteinExistence type="predicted"/>
<accession>A0ABU7G327</accession>
<name>A0ABU7G327_9ALTE</name>
<comment type="caution">
    <text evidence="2">The sequence shown here is derived from an EMBL/GenBank/DDBJ whole genome shotgun (WGS) entry which is preliminary data.</text>
</comment>
<evidence type="ECO:0008006" key="4">
    <source>
        <dbReference type="Google" id="ProtNLM"/>
    </source>
</evidence>
<dbReference type="Proteomes" id="UP001310248">
    <property type="component" value="Unassembled WGS sequence"/>
</dbReference>
<evidence type="ECO:0000256" key="1">
    <source>
        <dbReference type="SAM" id="SignalP"/>
    </source>
</evidence>
<gene>
    <name evidence="2" type="ORF">SNR37_003093</name>
</gene>
<feature type="signal peptide" evidence="1">
    <location>
        <begin position="1"/>
        <end position="18"/>
    </location>
</feature>
<feature type="chain" id="PRO_5045137108" description="Solute-binding protein family 3/N-terminal domain-containing protein" evidence="1">
    <location>
        <begin position="19"/>
        <end position="288"/>
    </location>
</feature>
<dbReference type="RefSeq" id="WP_329774924.1">
    <property type="nucleotide sequence ID" value="NZ_JAYDYW010000006.1"/>
</dbReference>
<sequence>MKAWIISILCLFSFSSLASIEVSIIGDQGTISNYQQLLELKGNNLGTIDDYHSPYSDRATVSLLLLMQAISFSDLDFTIEFKASPNTGRSLREVKQGDVAVYQADIWESDFDDSTYKSVAIIAPNTFEKGFYVSSNSPLLTQPLSLEQLKELPISVGKTWHQDIAQLEQSGFANINTLNRNQSLFGMLSKERIQIAFLEFPNNPDLAIHDSYGSFYPIPNYKIKFQQSRHFMVSKKHPYGAEIAQAIDQGLTKMARLGLIEKAMRQSGVKQERVKHWQAPEVQTPEQN</sequence>